<gene>
    <name evidence="3" type="ORF">B0T22DRAFT_439612</name>
</gene>
<feature type="region of interest" description="Disordered" evidence="1">
    <location>
        <begin position="53"/>
        <end position="511"/>
    </location>
</feature>
<keyword evidence="4" id="KW-1185">Reference proteome</keyword>
<feature type="transmembrane region" description="Helical" evidence="2">
    <location>
        <begin position="12"/>
        <end position="34"/>
    </location>
</feature>
<feature type="compositionally biased region" description="Basic and acidic residues" evidence="1">
    <location>
        <begin position="217"/>
        <end position="230"/>
    </location>
</feature>
<feature type="compositionally biased region" description="Polar residues" evidence="1">
    <location>
        <begin position="117"/>
        <end position="142"/>
    </location>
</feature>
<name>A0AAE0X8N5_9PEZI</name>
<keyword evidence="2" id="KW-1133">Transmembrane helix</keyword>
<reference evidence="3" key="1">
    <citation type="journal article" date="2023" name="Mol. Phylogenet. Evol.">
        <title>Genome-scale phylogeny and comparative genomics of the fungal order Sordariales.</title>
        <authorList>
            <person name="Hensen N."/>
            <person name="Bonometti L."/>
            <person name="Westerberg I."/>
            <person name="Brannstrom I.O."/>
            <person name="Guillou S."/>
            <person name="Cros-Aarteil S."/>
            <person name="Calhoun S."/>
            <person name="Haridas S."/>
            <person name="Kuo A."/>
            <person name="Mondo S."/>
            <person name="Pangilinan J."/>
            <person name="Riley R."/>
            <person name="LaButti K."/>
            <person name="Andreopoulos B."/>
            <person name="Lipzen A."/>
            <person name="Chen C."/>
            <person name="Yan M."/>
            <person name="Daum C."/>
            <person name="Ng V."/>
            <person name="Clum A."/>
            <person name="Steindorff A."/>
            <person name="Ohm R.A."/>
            <person name="Martin F."/>
            <person name="Silar P."/>
            <person name="Natvig D.O."/>
            <person name="Lalanne C."/>
            <person name="Gautier V."/>
            <person name="Ament-Velasquez S.L."/>
            <person name="Kruys A."/>
            <person name="Hutchinson M.I."/>
            <person name="Powell A.J."/>
            <person name="Barry K."/>
            <person name="Miller A.N."/>
            <person name="Grigoriev I.V."/>
            <person name="Debuchy R."/>
            <person name="Gladieux P."/>
            <person name="Hiltunen Thoren M."/>
            <person name="Johannesson H."/>
        </authorList>
    </citation>
    <scope>NUCLEOTIDE SEQUENCE</scope>
    <source>
        <strain evidence="3">CBS 314.62</strain>
    </source>
</reference>
<feature type="compositionally biased region" description="Basic and acidic residues" evidence="1">
    <location>
        <begin position="435"/>
        <end position="449"/>
    </location>
</feature>
<dbReference type="AlphaFoldDB" id="A0AAE0X8N5"/>
<dbReference type="EMBL" id="JAULSO010000002">
    <property type="protein sequence ID" value="KAK3688045.1"/>
    <property type="molecule type" value="Genomic_DNA"/>
</dbReference>
<feature type="compositionally biased region" description="Gly residues" evidence="1">
    <location>
        <begin position="165"/>
        <end position="176"/>
    </location>
</feature>
<organism evidence="3 4">
    <name type="scientific">Podospora appendiculata</name>
    <dbReference type="NCBI Taxonomy" id="314037"/>
    <lineage>
        <taxon>Eukaryota</taxon>
        <taxon>Fungi</taxon>
        <taxon>Dikarya</taxon>
        <taxon>Ascomycota</taxon>
        <taxon>Pezizomycotina</taxon>
        <taxon>Sordariomycetes</taxon>
        <taxon>Sordariomycetidae</taxon>
        <taxon>Sordariales</taxon>
        <taxon>Podosporaceae</taxon>
        <taxon>Podospora</taxon>
    </lineage>
</organism>
<keyword evidence="2" id="KW-0472">Membrane</keyword>
<feature type="compositionally biased region" description="Pro residues" evidence="1">
    <location>
        <begin position="353"/>
        <end position="362"/>
    </location>
</feature>
<feature type="compositionally biased region" description="Basic and acidic residues" evidence="1">
    <location>
        <begin position="368"/>
        <end position="386"/>
    </location>
</feature>
<evidence type="ECO:0000256" key="1">
    <source>
        <dbReference type="SAM" id="MobiDB-lite"/>
    </source>
</evidence>
<evidence type="ECO:0000313" key="3">
    <source>
        <dbReference type="EMBL" id="KAK3688045.1"/>
    </source>
</evidence>
<comment type="caution">
    <text evidence="3">The sequence shown here is derived from an EMBL/GenBank/DDBJ whole genome shotgun (WGS) entry which is preliminary data.</text>
</comment>
<feature type="compositionally biased region" description="Pro residues" evidence="1">
    <location>
        <begin position="67"/>
        <end position="76"/>
    </location>
</feature>
<evidence type="ECO:0000256" key="2">
    <source>
        <dbReference type="SAM" id="Phobius"/>
    </source>
</evidence>
<reference evidence="3" key="2">
    <citation type="submission" date="2023-06" db="EMBL/GenBank/DDBJ databases">
        <authorList>
            <consortium name="Lawrence Berkeley National Laboratory"/>
            <person name="Haridas S."/>
            <person name="Hensen N."/>
            <person name="Bonometti L."/>
            <person name="Westerberg I."/>
            <person name="Brannstrom I.O."/>
            <person name="Guillou S."/>
            <person name="Cros-Aarteil S."/>
            <person name="Calhoun S."/>
            <person name="Kuo A."/>
            <person name="Mondo S."/>
            <person name="Pangilinan J."/>
            <person name="Riley R."/>
            <person name="Labutti K."/>
            <person name="Andreopoulos B."/>
            <person name="Lipzen A."/>
            <person name="Chen C."/>
            <person name="Yanf M."/>
            <person name="Daum C."/>
            <person name="Ng V."/>
            <person name="Clum A."/>
            <person name="Steindorff A."/>
            <person name="Ohm R."/>
            <person name="Martin F."/>
            <person name="Silar P."/>
            <person name="Natvig D."/>
            <person name="Lalanne C."/>
            <person name="Gautier V."/>
            <person name="Ament-Velasquez S.L."/>
            <person name="Kruys A."/>
            <person name="Hutchinson M.I."/>
            <person name="Powell A.J."/>
            <person name="Barry K."/>
            <person name="Miller A.N."/>
            <person name="Grigoriev I.V."/>
            <person name="Debuchy R."/>
            <person name="Gladieux P."/>
            <person name="Thoren M.H."/>
            <person name="Johannesson H."/>
        </authorList>
    </citation>
    <scope>NUCLEOTIDE SEQUENCE</scope>
    <source>
        <strain evidence="3">CBS 314.62</strain>
    </source>
</reference>
<keyword evidence="2" id="KW-0812">Transmembrane</keyword>
<protein>
    <submittedName>
        <fullName evidence="3">Uncharacterized protein</fullName>
    </submittedName>
</protein>
<feature type="compositionally biased region" description="Polar residues" evidence="1">
    <location>
        <begin position="234"/>
        <end position="243"/>
    </location>
</feature>
<feature type="compositionally biased region" description="Polar residues" evidence="1">
    <location>
        <begin position="393"/>
        <end position="408"/>
    </location>
</feature>
<proteinExistence type="predicted"/>
<feature type="compositionally biased region" description="Polar residues" evidence="1">
    <location>
        <begin position="196"/>
        <end position="208"/>
    </location>
</feature>
<dbReference type="Proteomes" id="UP001270362">
    <property type="component" value="Unassembled WGS sequence"/>
</dbReference>
<accession>A0AAE0X8N5</accession>
<feature type="compositionally biased region" description="Basic and acidic residues" evidence="1">
    <location>
        <begin position="466"/>
        <end position="485"/>
    </location>
</feature>
<feature type="compositionally biased region" description="Low complexity" evidence="1">
    <location>
        <begin position="146"/>
        <end position="159"/>
    </location>
</feature>
<evidence type="ECO:0000313" key="4">
    <source>
        <dbReference type="Proteomes" id="UP001270362"/>
    </source>
</evidence>
<sequence length="511" mass="57473">MPWDLQSNVNGTIMLIVGFICFGWVPVITGISIYKHLKKRFRPAWEKKGWVKKLPDEEKGTQHPRMPQLPKPPPIYPRGGLDRSLSTRTHGSHLSLRKSDTGSSWDPIRRPAWDAASTMSVADSSTTRNNSTHATFPRSGSGQMPVPSRASSVRSVSVHSRSRRGSGGSYMSGGSGEVDTAYYDDTTPLPDWPPTNEGTYAKSVNGNSPKGRGRATSLDKTRARAGRAADEGMFQQSSSSTEDAMSPRHPHPRSGRGAEEPSIHTHRMAPAEQGGRLSARDAHHRSTANEEEAPMQSPRHGEPERRSRPHSRHRPTAATLDDTEQDPARLLRPRRRRSEAEASDHVYSVPSPEDMPPPPTRLPQPKRRSQERSRSRQRQSAEHSAEDPPPLPMQSSHNEYMITSSTSDEMVPQPARSPRHGRGGEERPRSRHGHAAGEDRGEGEREGRTRSPRARRSSHSYSQHQLQHEQQEHEQHQHQHQRQHDYQQQQQHQSCDPEPDNCDWEYQPHAL</sequence>